<dbReference type="RefSeq" id="WP_338549271.1">
    <property type="nucleotide sequence ID" value="NZ_CP146069.1"/>
</dbReference>
<organism evidence="2 3">
    <name type="scientific">Roseovarius phycicola</name>
    <dbReference type="NCBI Taxonomy" id="3080976"/>
    <lineage>
        <taxon>Bacteria</taxon>
        <taxon>Pseudomonadati</taxon>
        <taxon>Pseudomonadota</taxon>
        <taxon>Alphaproteobacteria</taxon>
        <taxon>Rhodobacterales</taxon>
        <taxon>Roseobacteraceae</taxon>
        <taxon>Roseovarius</taxon>
    </lineage>
</organism>
<evidence type="ECO:0000313" key="2">
    <source>
        <dbReference type="EMBL" id="WWR46413.1"/>
    </source>
</evidence>
<name>A0ABZ2HL74_9RHOB</name>
<reference evidence="2 3" key="1">
    <citation type="submission" date="2023-10" db="EMBL/GenBank/DDBJ databases">
        <title>Roseovarius strain S88 nov., isolated from a marine algae.</title>
        <authorList>
            <person name="Lee M.W."/>
            <person name="Lee J.K."/>
            <person name="Kim J.M."/>
            <person name="Choi D.G."/>
            <person name="Baek J.H."/>
            <person name="Bayburt H."/>
            <person name="Jung J.J."/>
            <person name="Han D.M."/>
            <person name="Jeon C.O."/>
        </authorList>
    </citation>
    <scope>NUCLEOTIDE SEQUENCE [LARGE SCALE GENOMIC DNA]</scope>
    <source>
        <strain evidence="2 3">S88</strain>
    </source>
</reference>
<accession>A0ABZ2HL74</accession>
<keyword evidence="3" id="KW-1185">Reference proteome</keyword>
<dbReference type="Pfam" id="PF13403">
    <property type="entry name" value="Hint_2"/>
    <property type="match status" value="1"/>
</dbReference>
<dbReference type="EMBL" id="CP146069">
    <property type="protein sequence ID" value="WWR46413.1"/>
    <property type="molecule type" value="Genomic_DNA"/>
</dbReference>
<gene>
    <name evidence="2" type="ORF">RZ517_16830</name>
</gene>
<protein>
    <submittedName>
        <fullName evidence="2">Hint domain-containing protein</fullName>
    </submittedName>
</protein>
<evidence type="ECO:0000313" key="3">
    <source>
        <dbReference type="Proteomes" id="UP001364156"/>
    </source>
</evidence>
<dbReference type="Proteomes" id="UP001364156">
    <property type="component" value="Chromosome"/>
</dbReference>
<proteinExistence type="predicted"/>
<feature type="domain" description="Hedgehog/Intein (Hint)" evidence="1">
    <location>
        <begin position="168"/>
        <end position="314"/>
    </location>
</feature>
<evidence type="ECO:0000259" key="1">
    <source>
        <dbReference type="Pfam" id="PF13403"/>
    </source>
</evidence>
<dbReference type="InterPro" id="IPR036844">
    <property type="entry name" value="Hint_dom_sf"/>
</dbReference>
<sequence>MAVFTLSTIYLGNYADFDPIDGNATPGDTSGLLGTYYGAGNAASANIVELTANDANSDGLIDSNDTASPDTITYDLGSGVVTTQYDSLFNVDSTVTFAPGSGEPDYNGLGGVIQTETGDLFFVMIDDDTGFGSNAFDDVAIQSITINSVTTFGSQSGATYSDDQSFVPCFTAGVTIKSPNGDVPVEHLRKGDWVTTLDNHYQRIVWIGRRNLSSQYLQNQPNLLPICISAGSLADGVPCRDLVVSPQHCLLLGSKIIQRVTGKDEVLIPAKKLLGLSGVHKVQSRLGVQYFHFALKSHELVWANGALSETLFLGPQVRSALSQGPTLEFGNVFGRSRPSEIPMMKHPARLVLRKNQRVRCLIARHQKNRMPFVPPLSSAGL</sequence>
<dbReference type="SUPFAM" id="SSF51294">
    <property type="entry name" value="Hedgehog/intein (Hint) domain"/>
    <property type="match status" value="1"/>
</dbReference>
<dbReference type="InterPro" id="IPR028992">
    <property type="entry name" value="Hedgehog/Intein_dom"/>
</dbReference>